<dbReference type="PANTHER" id="PTHR31170">
    <property type="entry name" value="BNAC04G53230D PROTEIN"/>
    <property type="match status" value="1"/>
</dbReference>
<keyword evidence="1" id="KW-0472">Membrane</keyword>
<accession>A0ABD3T0J3</accession>
<dbReference type="EMBL" id="JBJXBP010000005">
    <property type="protein sequence ID" value="KAL3830417.1"/>
    <property type="molecule type" value="Genomic_DNA"/>
</dbReference>
<dbReference type="Pfam" id="PF03140">
    <property type="entry name" value="DUF247"/>
    <property type="match status" value="1"/>
</dbReference>
<comment type="caution">
    <text evidence="2">The sequence shown here is derived from an EMBL/GenBank/DDBJ whole genome shotgun (WGS) entry which is preliminary data.</text>
</comment>
<evidence type="ECO:0000256" key="1">
    <source>
        <dbReference type="SAM" id="Phobius"/>
    </source>
</evidence>
<dbReference type="InterPro" id="IPR004158">
    <property type="entry name" value="DUF247_pln"/>
</dbReference>
<keyword evidence="1" id="KW-1133">Transmembrane helix</keyword>
<dbReference type="Proteomes" id="UP001634393">
    <property type="component" value="Unassembled WGS sequence"/>
</dbReference>
<protein>
    <submittedName>
        <fullName evidence="2">Uncharacterized protein</fullName>
    </submittedName>
</protein>
<feature type="transmembrane region" description="Helical" evidence="1">
    <location>
        <begin position="401"/>
        <end position="423"/>
    </location>
</feature>
<sequence length="433" mass="50012">MEPGNITSRACNVITEKLDSIPSEQPKCMIYRVHSHLRKVNDDAYEPEIIAIGPYHRDKTNLKMLEEHKFSYLNLLLQRKNENIEMYASTIGRLQHEARKCYAEPIELGPSEFTEMLVIDGCFIIELVLKYNMVHLRGTNDPIFQMEWIMNSLQRDLMLFENQIPFFILVRLFDLIHEPVPDQHNGQLMVNLFFSFFKNLYPGKVSSENLNPNRDTIKHLLDLIHSHWFPTPSNLLRFGEETSHIRKSGRLIKTATGLRKANVKFRRNEGSSVTTMFDVGYNNGTILMAPMTIEYRTECFLRNLIAFEQYLQDSQTTFVTDYVKLLDCLIDSSGDVEVLSRFGIIDNWLGDYEVVANMVNKLTDSVASPGKHFIYGKLVEIVNSHCKILGNRWMEMLRRNYWNSPWATISIIAAAFLLLLSIAQTVSSTLQVV</sequence>
<name>A0ABD3T0J3_9LAMI</name>
<keyword evidence="1" id="KW-0812">Transmembrane</keyword>
<keyword evidence="3" id="KW-1185">Reference proteome</keyword>
<organism evidence="2 3">
    <name type="scientific">Penstemon smallii</name>
    <dbReference type="NCBI Taxonomy" id="265156"/>
    <lineage>
        <taxon>Eukaryota</taxon>
        <taxon>Viridiplantae</taxon>
        <taxon>Streptophyta</taxon>
        <taxon>Embryophyta</taxon>
        <taxon>Tracheophyta</taxon>
        <taxon>Spermatophyta</taxon>
        <taxon>Magnoliopsida</taxon>
        <taxon>eudicotyledons</taxon>
        <taxon>Gunneridae</taxon>
        <taxon>Pentapetalae</taxon>
        <taxon>asterids</taxon>
        <taxon>lamiids</taxon>
        <taxon>Lamiales</taxon>
        <taxon>Plantaginaceae</taxon>
        <taxon>Cheloneae</taxon>
        <taxon>Penstemon</taxon>
    </lineage>
</organism>
<dbReference type="AlphaFoldDB" id="A0ABD3T0J3"/>
<evidence type="ECO:0000313" key="2">
    <source>
        <dbReference type="EMBL" id="KAL3830417.1"/>
    </source>
</evidence>
<proteinExistence type="predicted"/>
<dbReference type="PANTHER" id="PTHR31170:SF17">
    <property type="match status" value="1"/>
</dbReference>
<reference evidence="2 3" key="1">
    <citation type="submission" date="2024-12" db="EMBL/GenBank/DDBJ databases">
        <title>The unique morphological basis and parallel evolutionary history of personate flowers in Penstemon.</title>
        <authorList>
            <person name="Depatie T.H."/>
            <person name="Wessinger C.A."/>
        </authorList>
    </citation>
    <scope>NUCLEOTIDE SEQUENCE [LARGE SCALE GENOMIC DNA]</scope>
    <source>
        <strain evidence="2">WTNN_2</strain>
        <tissue evidence="2">Leaf</tissue>
    </source>
</reference>
<evidence type="ECO:0000313" key="3">
    <source>
        <dbReference type="Proteomes" id="UP001634393"/>
    </source>
</evidence>
<gene>
    <name evidence="2" type="ORF">ACJIZ3_019219</name>
</gene>